<feature type="transmembrane region" description="Helical" evidence="2">
    <location>
        <begin position="20"/>
        <end position="41"/>
    </location>
</feature>
<evidence type="ECO:0000256" key="2">
    <source>
        <dbReference type="SAM" id="Phobius"/>
    </source>
</evidence>
<dbReference type="Proteomes" id="UP000271624">
    <property type="component" value="Unassembled WGS sequence"/>
</dbReference>
<evidence type="ECO:0000313" key="4">
    <source>
        <dbReference type="Proteomes" id="UP000271624"/>
    </source>
</evidence>
<dbReference type="NCBIfam" id="NF047378">
    <property type="entry name" value="photo_II_Psb35"/>
    <property type="match status" value="1"/>
</dbReference>
<dbReference type="Pfam" id="PF26623">
    <property type="entry name" value="Psb35"/>
    <property type="match status" value="1"/>
</dbReference>
<reference evidence="3" key="1">
    <citation type="submission" date="2018-12" db="EMBL/GenBank/DDBJ databases">
        <authorList>
            <person name="Will S."/>
            <person name="Neumann-Schaal M."/>
            <person name="Henke P."/>
        </authorList>
    </citation>
    <scope>NUCLEOTIDE SEQUENCE</scope>
    <source>
        <strain evidence="3">PCC 7102</strain>
    </source>
</reference>
<dbReference type="AlphaFoldDB" id="A0A3S1B5U0"/>
<evidence type="ECO:0000313" key="3">
    <source>
        <dbReference type="EMBL" id="RUT05475.1"/>
    </source>
</evidence>
<keyword evidence="4" id="KW-1185">Reference proteome</keyword>
<evidence type="ECO:0000256" key="1">
    <source>
        <dbReference type="SAM" id="MobiDB-lite"/>
    </source>
</evidence>
<gene>
    <name evidence="3" type="ORF">DSM106972_034820</name>
</gene>
<protein>
    <submittedName>
        <fullName evidence="3">Uncharacterized protein</fullName>
    </submittedName>
</protein>
<reference evidence="3" key="2">
    <citation type="journal article" date="2019" name="Genome Biol. Evol.">
        <title>Day and night: Metabolic profiles and evolutionary relationships of six axenic non-marine cyanobacteria.</title>
        <authorList>
            <person name="Will S.E."/>
            <person name="Henke P."/>
            <person name="Boedeker C."/>
            <person name="Huang S."/>
            <person name="Brinkmann H."/>
            <person name="Rohde M."/>
            <person name="Jarek M."/>
            <person name="Friedl T."/>
            <person name="Seufert S."/>
            <person name="Schumacher M."/>
            <person name="Overmann J."/>
            <person name="Neumann-Schaal M."/>
            <person name="Petersen J."/>
        </authorList>
    </citation>
    <scope>NUCLEOTIDE SEQUENCE [LARGE SCALE GENOMIC DNA]</scope>
    <source>
        <strain evidence="3">PCC 7102</strain>
    </source>
</reference>
<dbReference type="RefSeq" id="WP_127081960.1">
    <property type="nucleotide sequence ID" value="NZ_RSCL01000008.1"/>
</dbReference>
<keyword evidence="2" id="KW-0472">Membrane</keyword>
<keyword evidence="2" id="KW-0812">Transmembrane</keyword>
<sequence length="67" mass="7339">MNFFLVAIDKASYNSHLQAILTFVGIGGFLAATILGSIGWYNSKRPAGWEASETPGWVPKVPEKEQK</sequence>
<comment type="caution">
    <text evidence="3">The sequence shown here is derived from an EMBL/GenBank/DDBJ whole genome shotgun (WGS) entry which is preliminary data.</text>
</comment>
<dbReference type="EMBL" id="RSCL01000008">
    <property type="protein sequence ID" value="RUT05475.1"/>
    <property type="molecule type" value="Genomic_DNA"/>
</dbReference>
<accession>A0A3S1B5U0</accession>
<dbReference type="OrthoDB" id="465845at2"/>
<dbReference type="InterPro" id="IPR058149">
    <property type="entry name" value="Psb35"/>
</dbReference>
<organism evidence="3 4">
    <name type="scientific">Dulcicalothrix desertica PCC 7102</name>
    <dbReference type="NCBI Taxonomy" id="232991"/>
    <lineage>
        <taxon>Bacteria</taxon>
        <taxon>Bacillati</taxon>
        <taxon>Cyanobacteriota</taxon>
        <taxon>Cyanophyceae</taxon>
        <taxon>Nostocales</taxon>
        <taxon>Calotrichaceae</taxon>
        <taxon>Dulcicalothrix</taxon>
    </lineage>
</organism>
<keyword evidence="2" id="KW-1133">Transmembrane helix</keyword>
<name>A0A3S1B5U0_9CYAN</name>
<proteinExistence type="predicted"/>
<feature type="region of interest" description="Disordered" evidence="1">
    <location>
        <begin position="48"/>
        <end position="67"/>
    </location>
</feature>